<evidence type="ECO:0000259" key="9">
    <source>
        <dbReference type="PROSITE" id="PS51379"/>
    </source>
</evidence>
<evidence type="ECO:0000256" key="1">
    <source>
        <dbReference type="ARBA" id="ARBA00004808"/>
    </source>
</evidence>
<comment type="pathway">
    <text evidence="1">Cofactor metabolism; coenzyme M-coenzyme B heterodisulfide reduction; coenzyme B and coenzyme M from coenzyme M-coenzyme B heterodisulfide: step 1/1.</text>
</comment>
<evidence type="ECO:0000313" key="11">
    <source>
        <dbReference type="Proteomes" id="UP001206983"/>
    </source>
</evidence>
<protein>
    <submittedName>
        <fullName evidence="10">Disulfide reductase</fullName>
    </submittedName>
</protein>
<evidence type="ECO:0000313" key="10">
    <source>
        <dbReference type="EMBL" id="MCQ6961866.1"/>
    </source>
</evidence>
<evidence type="ECO:0000256" key="2">
    <source>
        <dbReference type="ARBA" id="ARBA00007097"/>
    </source>
</evidence>
<dbReference type="GO" id="GO:0005886">
    <property type="term" value="C:plasma membrane"/>
    <property type="evidence" value="ECO:0007669"/>
    <property type="project" value="TreeGrafter"/>
</dbReference>
<dbReference type="PROSITE" id="PS00198">
    <property type="entry name" value="4FE4S_FER_1"/>
    <property type="match status" value="1"/>
</dbReference>
<evidence type="ECO:0000256" key="6">
    <source>
        <dbReference type="ARBA" id="ARBA00023002"/>
    </source>
</evidence>
<dbReference type="InterPro" id="IPR051460">
    <property type="entry name" value="HdrC_iron-sulfur_subunit"/>
</dbReference>
<comment type="similarity">
    <text evidence="2">Belongs to the HdrC family.</text>
</comment>
<evidence type="ECO:0000256" key="8">
    <source>
        <dbReference type="ARBA" id="ARBA00023014"/>
    </source>
</evidence>
<dbReference type="InterPro" id="IPR017896">
    <property type="entry name" value="4Fe4S_Fe-S-bd"/>
</dbReference>
<feature type="domain" description="4Fe-4S ferredoxin-type" evidence="9">
    <location>
        <begin position="16"/>
        <end position="46"/>
    </location>
</feature>
<evidence type="ECO:0000256" key="7">
    <source>
        <dbReference type="ARBA" id="ARBA00023004"/>
    </source>
</evidence>
<dbReference type="PANTHER" id="PTHR43255">
    <property type="entry name" value="IRON-SULFUR-BINDING OXIDOREDUCTASE FADF-RELATED-RELATED"/>
    <property type="match status" value="1"/>
</dbReference>
<keyword evidence="5" id="KW-0484">Methanogenesis</keyword>
<dbReference type="AlphaFoldDB" id="A0AAE3KVV8"/>
<accession>A0AAE3KVV8</accession>
<proteinExistence type="inferred from homology"/>
<keyword evidence="3" id="KW-0004">4Fe-4S</keyword>
<dbReference type="InterPro" id="IPR017900">
    <property type="entry name" value="4Fe4S_Fe_S_CS"/>
</dbReference>
<evidence type="ECO:0000256" key="4">
    <source>
        <dbReference type="ARBA" id="ARBA00022723"/>
    </source>
</evidence>
<dbReference type="Proteomes" id="UP001206983">
    <property type="component" value="Unassembled WGS sequence"/>
</dbReference>
<dbReference type="GO" id="GO:0046872">
    <property type="term" value="F:metal ion binding"/>
    <property type="evidence" value="ECO:0007669"/>
    <property type="project" value="UniProtKB-KW"/>
</dbReference>
<comment type="caution">
    <text evidence="10">The sequence shown here is derived from an EMBL/GenBank/DDBJ whole genome shotgun (WGS) entry which is preliminary data.</text>
</comment>
<keyword evidence="8" id="KW-0411">Iron-sulfur</keyword>
<keyword evidence="7" id="KW-0408">Iron</keyword>
<dbReference type="PROSITE" id="PS51379">
    <property type="entry name" value="4FE4S_FER_2"/>
    <property type="match status" value="1"/>
</dbReference>
<organism evidence="10 11">
    <name type="scientific">Methanolobus chelungpuianus</name>
    <dbReference type="NCBI Taxonomy" id="502115"/>
    <lineage>
        <taxon>Archaea</taxon>
        <taxon>Methanobacteriati</taxon>
        <taxon>Methanobacteriota</taxon>
        <taxon>Stenosarchaea group</taxon>
        <taxon>Methanomicrobia</taxon>
        <taxon>Methanosarcinales</taxon>
        <taxon>Methanosarcinaceae</taxon>
        <taxon>Methanolobus</taxon>
    </lineage>
</organism>
<dbReference type="GO" id="GO:0015948">
    <property type="term" value="P:methanogenesis"/>
    <property type="evidence" value="ECO:0007669"/>
    <property type="project" value="UniProtKB-KW"/>
</dbReference>
<reference evidence="10 11" key="1">
    <citation type="journal article" date="2011" name="Appl. Environ. Microbiol.">
        <title>Methanogenic archaea isolated from Taiwan's Chelungpu fault.</title>
        <authorList>
            <person name="Wu S.Y."/>
            <person name="Lai M.C."/>
        </authorList>
    </citation>
    <scope>NUCLEOTIDE SEQUENCE [LARGE SCALE GENOMIC DNA]</scope>
    <source>
        <strain evidence="10 11">St545Mb</strain>
    </source>
</reference>
<dbReference type="EMBL" id="JTEO01000002">
    <property type="protein sequence ID" value="MCQ6961866.1"/>
    <property type="molecule type" value="Genomic_DNA"/>
</dbReference>
<keyword evidence="4" id="KW-0479">Metal-binding</keyword>
<evidence type="ECO:0000256" key="5">
    <source>
        <dbReference type="ARBA" id="ARBA00022994"/>
    </source>
</evidence>
<keyword evidence="11" id="KW-1185">Reference proteome</keyword>
<sequence>MSEPTHDNTNLLNTMKAACRDTLRCMQCGVCSGSCPSGRHMAINIRRLVKKAARTVDVLKDEQLWMCTTCYNCQERCPRNIDIVEAVFSLRSIAVHEGIMLPEHGRVSGLLIRHGHAVPIDDERKKQRTELGLDEIPLTVQSCPEGLEEVRTLLKSCGFDRLTGDRDKSNAKTETA</sequence>
<name>A0AAE3KVV8_9EURY</name>
<keyword evidence="6" id="KW-0560">Oxidoreductase</keyword>
<dbReference type="GO" id="GO:0051539">
    <property type="term" value="F:4 iron, 4 sulfur cluster binding"/>
    <property type="evidence" value="ECO:0007669"/>
    <property type="project" value="UniProtKB-KW"/>
</dbReference>
<dbReference type="Pfam" id="PF13183">
    <property type="entry name" value="Fer4_8"/>
    <property type="match status" value="1"/>
</dbReference>
<evidence type="ECO:0000256" key="3">
    <source>
        <dbReference type="ARBA" id="ARBA00022485"/>
    </source>
</evidence>
<dbReference type="RefSeq" id="WP_256621573.1">
    <property type="nucleotide sequence ID" value="NZ_JTEO01000002.1"/>
</dbReference>
<dbReference type="InterPro" id="IPR017680">
    <property type="entry name" value="CoB/CoM_hetero-S_Rdtase_csu"/>
</dbReference>
<dbReference type="SUPFAM" id="SSF46548">
    <property type="entry name" value="alpha-helical ferredoxin"/>
    <property type="match status" value="1"/>
</dbReference>
<dbReference type="NCBIfam" id="TIGR03290">
    <property type="entry name" value="CoB_CoM_SS_C"/>
    <property type="match status" value="1"/>
</dbReference>
<dbReference type="InterPro" id="IPR009051">
    <property type="entry name" value="Helical_ferredxn"/>
</dbReference>
<dbReference type="GO" id="GO:0051912">
    <property type="term" value="F:CoB--CoM heterodisulfide reductase activity"/>
    <property type="evidence" value="ECO:0007669"/>
    <property type="project" value="InterPro"/>
</dbReference>
<dbReference type="Gene3D" id="1.10.1060.10">
    <property type="entry name" value="Alpha-helical ferredoxin"/>
    <property type="match status" value="1"/>
</dbReference>
<dbReference type="PANTHER" id="PTHR43255:SF1">
    <property type="entry name" value="IRON-SULFUR-BINDING OXIDOREDUCTASE FADF-RELATED"/>
    <property type="match status" value="1"/>
</dbReference>
<gene>
    <name evidence="10" type="ORF">PV02_01340</name>
</gene>